<name>A0A6J4LNB7_9BACT</name>
<protein>
    <submittedName>
        <fullName evidence="2">Transcriptional regulator, PadR family</fullName>
    </submittedName>
</protein>
<proteinExistence type="predicted"/>
<dbReference type="PANTHER" id="PTHR33169">
    <property type="entry name" value="PADR-FAMILY TRANSCRIPTIONAL REGULATOR"/>
    <property type="match status" value="1"/>
</dbReference>
<dbReference type="Pfam" id="PF03551">
    <property type="entry name" value="PadR"/>
    <property type="match status" value="1"/>
</dbReference>
<sequence length="117" mass="13241">MFDKESGLLQGTVVLLVLKTLSWGPMHGYGIASWIESATGDVLRVEEGSLYPALYRMARKGWIKAEWGVSENNRRAKYYRLTAEGRRQFREQSSGWQRFAAAVDQAITTTVAPSWAR</sequence>
<gene>
    <name evidence="2" type="ORF">AVDCRST_MAG40-2235</name>
</gene>
<dbReference type="AlphaFoldDB" id="A0A6J4LNB7"/>
<feature type="domain" description="Transcription regulator PadR N-terminal" evidence="1">
    <location>
        <begin position="17"/>
        <end position="91"/>
    </location>
</feature>
<evidence type="ECO:0000313" key="2">
    <source>
        <dbReference type="EMBL" id="CAA9337419.1"/>
    </source>
</evidence>
<dbReference type="InterPro" id="IPR036388">
    <property type="entry name" value="WH-like_DNA-bd_sf"/>
</dbReference>
<dbReference type="PANTHER" id="PTHR33169:SF14">
    <property type="entry name" value="TRANSCRIPTIONAL REGULATOR RV3488"/>
    <property type="match status" value="1"/>
</dbReference>
<dbReference type="InterPro" id="IPR052509">
    <property type="entry name" value="Metal_resp_DNA-bind_regulator"/>
</dbReference>
<dbReference type="InterPro" id="IPR036390">
    <property type="entry name" value="WH_DNA-bd_sf"/>
</dbReference>
<reference evidence="2" key="1">
    <citation type="submission" date="2020-02" db="EMBL/GenBank/DDBJ databases">
        <authorList>
            <person name="Meier V. D."/>
        </authorList>
    </citation>
    <scope>NUCLEOTIDE SEQUENCE</scope>
    <source>
        <strain evidence="2">AVDCRST_MAG40</strain>
    </source>
</reference>
<dbReference type="InterPro" id="IPR017799">
    <property type="entry name" value="Tscrpt_reg_PadR_acidobac-type"/>
</dbReference>
<accession>A0A6J4LNB7</accession>
<dbReference type="InterPro" id="IPR005149">
    <property type="entry name" value="Tscrpt_reg_PadR_N"/>
</dbReference>
<organism evidence="2">
    <name type="scientific">uncultured Gemmatimonadaceae bacterium</name>
    <dbReference type="NCBI Taxonomy" id="246130"/>
    <lineage>
        <taxon>Bacteria</taxon>
        <taxon>Pseudomonadati</taxon>
        <taxon>Gemmatimonadota</taxon>
        <taxon>Gemmatimonadia</taxon>
        <taxon>Gemmatimonadales</taxon>
        <taxon>Gemmatimonadaceae</taxon>
        <taxon>environmental samples</taxon>
    </lineage>
</organism>
<evidence type="ECO:0000259" key="1">
    <source>
        <dbReference type="Pfam" id="PF03551"/>
    </source>
</evidence>
<dbReference type="EMBL" id="CADCTX010000653">
    <property type="protein sequence ID" value="CAA9337419.1"/>
    <property type="molecule type" value="Genomic_DNA"/>
</dbReference>
<dbReference type="Gene3D" id="1.10.10.10">
    <property type="entry name" value="Winged helix-like DNA-binding domain superfamily/Winged helix DNA-binding domain"/>
    <property type="match status" value="1"/>
</dbReference>
<dbReference type="NCBIfam" id="TIGR03433">
    <property type="entry name" value="padR_acidobact"/>
    <property type="match status" value="1"/>
</dbReference>
<dbReference type="SUPFAM" id="SSF46785">
    <property type="entry name" value="Winged helix' DNA-binding domain"/>
    <property type="match status" value="1"/>
</dbReference>